<protein>
    <submittedName>
        <fullName evidence="1">Uncharacterized protein</fullName>
    </submittedName>
</protein>
<evidence type="ECO:0000313" key="1">
    <source>
        <dbReference type="EMBL" id="MFI0794671.1"/>
    </source>
</evidence>
<accession>A0ABW7SQ73</accession>
<keyword evidence="2" id="KW-1185">Reference proteome</keyword>
<name>A0ABW7SQ73_9ACTN</name>
<comment type="caution">
    <text evidence="1">The sequence shown here is derived from an EMBL/GenBank/DDBJ whole genome shotgun (WGS) entry which is preliminary data.</text>
</comment>
<proteinExistence type="predicted"/>
<dbReference type="RefSeq" id="WP_396681199.1">
    <property type="nucleotide sequence ID" value="NZ_JBIRPU010000012.1"/>
</dbReference>
<sequence>MDHAAFASAYGADGSSRLRQLTWSGSTILSASLNEVWRSDPPSRFDAYADGRRAEFKRVGQNSTGATADN</sequence>
<reference evidence="1 2" key="1">
    <citation type="submission" date="2024-10" db="EMBL/GenBank/DDBJ databases">
        <title>The Natural Products Discovery Center: Release of the First 8490 Sequenced Strains for Exploring Actinobacteria Biosynthetic Diversity.</title>
        <authorList>
            <person name="Kalkreuter E."/>
            <person name="Kautsar S.A."/>
            <person name="Yang D."/>
            <person name="Bader C.D."/>
            <person name="Teijaro C.N."/>
            <person name="Fluegel L."/>
            <person name="Davis C.M."/>
            <person name="Simpson J.R."/>
            <person name="Lauterbach L."/>
            <person name="Steele A.D."/>
            <person name="Gui C."/>
            <person name="Meng S."/>
            <person name="Li G."/>
            <person name="Viehrig K."/>
            <person name="Ye F."/>
            <person name="Su P."/>
            <person name="Kiefer A.F."/>
            <person name="Nichols A."/>
            <person name="Cepeda A.J."/>
            <person name="Yan W."/>
            <person name="Fan B."/>
            <person name="Jiang Y."/>
            <person name="Adhikari A."/>
            <person name="Zheng C.-J."/>
            <person name="Schuster L."/>
            <person name="Cowan T.M."/>
            <person name="Smanski M.J."/>
            <person name="Chevrette M.G."/>
            <person name="De Carvalho L.P.S."/>
            <person name="Shen B."/>
        </authorList>
    </citation>
    <scope>NUCLEOTIDE SEQUENCE [LARGE SCALE GENOMIC DNA]</scope>
    <source>
        <strain evidence="1 2">NPDC021253</strain>
    </source>
</reference>
<evidence type="ECO:0000313" key="2">
    <source>
        <dbReference type="Proteomes" id="UP001611075"/>
    </source>
</evidence>
<dbReference type="EMBL" id="JBIRPU010000012">
    <property type="protein sequence ID" value="MFI0794671.1"/>
    <property type="molecule type" value="Genomic_DNA"/>
</dbReference>
<gene>
    <name evidence="1" type="ORF">ACH4OY_18585</name>
</gene>
<dbReference type="Proteomes" id="UP001611075">
    <property type="component" value="Unassembled WGS sequence"/>
</dbReference>
<organism evidence="1 2">
    <name type="scientific">Micromonospora rubida</name>
    <dbReference type="NCBI Taxonomy" id="2697657"/>
    <lineage>
        <taxon>Bacteria</taxon>
        <taxon>Bacillati</taxon>
        <taxon>Actinomycetota</taxon>
        <taxon>Actinomycetes</taxon>
        <taxon>Micromonosporales</taxon>
        <taxon>Micromonosporaceae</taxon>
        <taxon>Micromonospora</taxon>
    </lineage>
</organism>